<evidence type="ECO:0000259" key="2">
    <source>
        <dbReference type="Pfam" id="PF13579"/>
    </source>
</evidence>
<dbReference type="InterPro" id="IPR001296">
    <property type="entry name" value="Glyco_trans_1"/>
</dbReference>
<keyword evidence="4" id="KW-1185">Reference proteome</keyword>
<dbReference type="STRING" id="688867.SAMN05660236_4322"/>
<sequence>MEKTRLLRITTVPISLHLLLKGQFSFMREQGFEVYTMSAAGKEIPEVLKEGVKHIEVPLTRKITPIQDLLCLWKMMRIIRSIRPYIVHTHTPKAGLIGMLAAWLCRVPVRMHTVAGLPLVEATGLKRSILVVTEKITYFCATGVYPNSVGLKDYMTQSLGVNNDKLKIIGKGSSNGIDTGRFKRSEDIEQQASELRRRYGIKQGDVVFSFVGRIVRDKGIGELVHAFKKLPELPGGAKVYLLLIGPFEQELDPLHEDDYKFLHNNKSVILAGFQSDVRPWIMASDVFVFPSYREGFPNVVMQSCCLNVPCIVSNINGCNEIIQHEQTGIIVPVKNAEAVYRAMVTLMENISLRQSYSKAARDYIVANFDQQFVWNELLNEYKARLTI</sequence>
<feature type="domain" description="Glycosyltransferase subfamily 4-like N-terminal" evidence="2">
    <location>
        <begin position="28"/>
        <end position="170"/>
    </location>
</feature>
<name>A0A1T5M3V6_9BACT</name>
<evidence type="ECO:0000313" key="3">
    <source>
        <dbReference type="EMBL" id="SKC82941.1"/>
    </source>
</evidence>
<dbReference type="InterPro" id="IPR028098">
    <property type="entry name" value="Glyco_trans_4-like_N"/>
</dbReference>
<dbReference type="PANTHER" id="PTHR45947:SF3">
    <property type="entry name" value="SULFOQUINOVOSYL TRANSFERASE SQD2"/>
    <property type="match status" value="1"/>
</dbReference>
<dbReference type="GO" id="GO:0016757">
    <property type="term" value="F:glycosyltransferase activity"/>
    <property type="evidence" value="ECO:0007669"/>
    <property type="project" value="InterPro"/>
</dbReference>
<organism evidence="3 4">
    <name type="scientific">Ohtaekwangia koreensis</name>
    <dbReference type="NCBI Taxonomy" id="688867"/>
    <lineage>
        <taxon>Bacteria</taxon>
        <taxon>Pseudomonadati</taxon>
        <taxon>Bacteroidota</taxon>
        <taxon>Cytophagia</taxon>
        <taxon>Cytophagales</taxon>
        <taxon>Fulvivirgaceae</taxon>
        <taxon>Ohtaekwangia</taxon>
    </lineage>
</organism>
<keyword evidence="3" id="KW-0808">Transferase</keyword>
<dbReference type="Gene3D" id="3.40.50.2000">
    <property type="entry name" value="Glycogen Phosphorylase B"/>
    <property type="match status" value="2"/>
</dbReference>
<dbReference type="CDD" id="cd03808">
    <property type="entry name" value="GT4_CapM-like"/>
    <property type="match status" value="1"/>
</dbReference>
<gene>
    <name evidence="3" type="ORF">SAMN05660236_4322</name>
</gene>
<dbReference type="AlphaFoldDB" id="A0A1T5M3V6"/>
<dbReference type="SUPFAM" id="SSF53756">
    <property type="entry name" value="UDP-Glycosyltransferase/glycogen phosphorylase"/>
    <property type="match status" value="1"/>
</dbReference>
<proteinExistence type="predicted"/>
<dbReference type="InterPro" id="IPR050194">
    <property type="entry name" value="Glycosyltransferase_grp1"/>
</dbReference>
<protein>
    <submittedName>
        <fullName evidence="3">Glycosyltransferase involved in cell wall bisynthesis</fullName>
    </submittedName>
</protein>
<dbReference type="PANTHER" id="PTHR45947">
    <property type="entry name" value="SULFOQUINOVOSYL TRANSFERASE SQD2"/>
    <property type="match status" value="1"/>
</dbReference>
<dbReference type="Proteomes" id="UP000190961">
    <property type="component" value="Unassembled WGS sequence"/>
</dbReference>
<dbReference type="Pfam" id="PF00534">
    <property type="entry name" value="Glycos_transf_1"/>
    <property type="match status" value="1"/>
</dbReference>
<feature type="domain" description="Glycosyl transferase family 1" evidence="1">
    <location>
        <begin position="194"/>
        <end position="362"/>
    </location>
</feature>
<evidence type="ECO:0000259" key="1">
    <source>
        <dbReference type="Pfam" id="PF00534"/>
    </source>
</evidence>
<dbReference type="OrthoDB" id="9790710at2"/>
<dbReference type="EMBL" id="FUZU01000003">
    <property type="protein sequence ID" value="SKC82941.1"/>
    <property type="molecule type" value="Genomic_DNA"/>
</dbReference>
<accession>A0A1T5M3V6</accession>
<dbReference type="Pfam" id="PF13579">
    <property type="entry name" value="Glyco_trans_4_4"/>
    <property type="match status" value="1"/>
</dbReference>
<reference evidence="3 4" key="1">
    <citation type="submission" date="2017-02" db="EMBL/GenBank/DDBJ databases">
        <authorList>
            <person name="Peterson S.W."/>
        </authorList>
    </citation>
    <scope>NUCLEOTIDE SEQUENCE [LARGE SCALE GENOMIC DNA]</scope>
    <source>
        <strain evidence="3 4">DSM 25262</strain>
    </source>
</reference>
<evidence type="ECO:0000313" key="4">
    <source>
        <dbReference type="Proteomes" id="UP000190961"/>
    </source>
</evidence>
<dbReference type="RefSeq" id="WP_079688858.1">
    <property type="nucleotide sequence ID" value="NZ_FUZU01000003.1"/>
</dbReference>